<accession>A0A382PJK6</accession>
<sequence length="33" mass="3634">MVASLESKLILVASTHQPNVGYGDNYHNPHLDL</sequence>
<reference evidence="1" key="1">
    <citation type="submission" date="2018-05" db="EMBL/GenBank/DDBJ databases">
        <authorList>
            <person name="Lanie J.A."/>
            <person name="Ng W.-L."/>
            <person name="Kazmierczak K.M."/>
            <person name="Andrzejewski T.M."/>
            <person name="Davidsen T.M."/>
            <person name="Wayne K.J."/>
            <person name="Tettelin H."/>
            <person name="Glass J.I."/>
            <person name="Rusch D."/>
            <person name="Podicherti R."/>
            <person name="Tsui H.-C.T."/>
            <person name="Winkler M.E."/>
        </authorList>
    </citation>
    <scope>NUCLEOTIDE SEQUENCE</scope>
</reference>
<name>A0A382PJK6_9ZZZZ</name>
<proteinExistence type="predicted"/>
<organism evidence="1">
    <name type="scientific">marine metagenome</name>
    <dbReference type="NCBI Taxonomy" id="408172"/>
    <lineage>
        <taxon>unclassified sequences</taxon>
        <taxon>metagenomes</taxon>
        <taxon>ecological metagenomes</taxon>
    </lineage>
</organism>
<protein>
    <submittedName>
        <fullName evidence="1">Uncharacterized protein</fullName>
    </submittedName>
</protein>
<gene>
    <name evidence="1" type="ORF">METZ01_LOCUS325891</name>
</gene>
<dbReference type="AlphaFoldDB" id="A0A382PJK6"/>
<dbReference type="EMBL" id="UINC01107565">
    <property type="protein sequence ID" value="SVC73037.1"/>
    <property type="molecule type" value="Genomic_DNA"/>
</dbReference>
<evidence type="ECO:0000313" key="1">
    <source>
        <dbReference type="EMBL" id="SVC73037.1"/>
    </source>
</evidence>